<evidence type="ECO:0000256" key="5">
    <source>
        <dbReference type="ARBA" id="ARBA00022603"/>
    </source>
</evidence>
<dbReference type="Gene3D" id="3.40.50.150">
    <property type="entry name" value="Vaccinia Virus protein VP39"/>
    <property type="match status" value="2"/>
</dbReference>
<dbReference type="PANTHER" id="PTHR14614">
    <property type="entry name" value="HEPATOCELLULAR CARCINOMA-ASSOCIATED ANTIGEN"/>
    <property type="match status" value="1"/>
</dbReference>
<evidence type="ECO:0000256" key="1">
    <source>
        <dbReference type="ARBA" id="ARBA00004123"/>
    </source>
</evidence>
<accession>A0A1Y1INW3</accession>
<dbReference type="EC" id="2.1.1.85" evidence="3"/>
<dbReference type="GO" id="GO:0005634">
    <property type="term" value="C:nucleus"/>
    <property type="evidence" value="ECO:0007669"/>
    <property type="project" value="UniProtKB-SubCell"/>
</dbReference>
<dbReference type="GO" id="GO:0005737">
    <property type="term" value="C:cytoplasm"/>
    <property type="evidence" value="ECO:0007669"/>
    <property type="project" value="UniProtKB-SubCell"/>
</dbReference>
<dbReference type="AlphaFoldDB" id="A0A1Y1INW3"/>
<dbReference type="Proteomes" id="UP000054558">
    <property type="component" value="Unassembled WGS sequence"/>
</dbReference>
<evidence type="ECO:0000256" key="8">
    <source>
        <dbReference type="ARBA" id="ARBA00023242"/>
    </source>
</evidence>
<dbReference type="OrthoDB" id="1723750at2759"/>
<dbReference type="InterPro" id="IPR019410">
    <property type="entry name" value="Methyltransf_16"/>
</dbReference>
<evidence type="ECO:0000313" key="12">
    <source>
        <dbReference type="Proteomes" id="UP000054558"/>
    </source>
</evidence>
<proteinExistence type="inferred from homology"/>
<gene>
    <name evidence="11" type="ORF">KFL_007390030</name>
</gene>
<feature type="region of interest" description="Disordered" evidence="10">
    <location>
        <begin position="1"/>
        <end position="34"/>
    </location>
</feature>
<dbReference type="GO" id="GO:0006417">
    <property type="term" value="P:regulation of translation"/>
    <property type="evidence" value="ECO:0000318"/>
    <property type="project" value="GO_Central"/>
</dbReference>
<protein>
    <recommendedName>
        <fullName evidence="3">protein-histidine N-methyltransferase</fullName>
        <ecNumber evidence="3">2.1.1.85</ecNumber>
    </recommendedName>
</protein>
<keyword evidence="5" id="KW-0489">Methyltransferase</keyword>
<feature type="region of interest" description="Disordered" evidence="10">
    <location>
        <begin position="246"/>
        <end position="370"/>
    </location>
</feature>
<dbReference type="GO" id="GO:0032259">
    <property type="term" value="P:methylation"/>
    <property type="evidence" value="ECO:0007669"/>
    <property type="project" value="UniProtKB-KW"/>
</dbReference>
<feature type="compositionally biased region" description="Basic and acidic residues" evidence="10">
    <location>
        <begin position="263"/>
        <end position="278"/>
    </location>
</feature>
<evidence type="ECO:0000256" key="6">
    <source>
        <dbReference type="ARBA" id="ARBA00022679"/>
    </source>
</evidence>
<dbReference type="PANTHER" id="PTHR14614:SF39">
    <property type="entry name" value="HISTIDINE PROTEIN METHYLTRANSFERASE 1 HOMOLOG"/>
    <property type="match status" value="1"/>
</dbReference>
<keyword evidence="12" id="KW-1185">Reference proteome</keyword>
<evidence type="ECO:0000256" key="3">
    <source>
        <dbReference type="ARBA" id="ARBA00012533"/>
    </source>
</evidence>
<dbReference type="SUPFAM" id="SSF53335">
    <property type="entry name" value="S-adenosyl-L-methionine-dependent methyltransferases"/>
    <property type="match status" value="1"/>
</dbReference>
<comment type="subcellular location">
    <subcellularLocation>
        <location evidence="2">Cytoplasm</location>
    </subcellularLocation>
    <subcellularLocation>
        <location evidence="1">Nucleus</location>
    </subcellularLocation>
</comment>
<evidence type="ECO:0000256" key="2">
    <source>
        <dbReference type="ARBA" id="ARBA00004496"/>
    </source>
</evidence>
<dbReference type="OMA" id="AHNRYSG"/>
<sequence>MPQFKFSFTLPKFGKEREGQTSTSDNEDNVPNPEAREVLASEGLSLEEAQMDPLPLDRGLILLKGRVPSSATATVGASQSDLVPGKYEGGFKLWECTTDLIETLRREIQDGRLSFRGKHVLELGCGHGLPGILACIKGAHRVHFQDFNAEVLTSLTIPNVAANLAHARSMPRRVSEVNVPTVSRTPNPAVEVKYFAGDWGDMPGVLSMVDKETAPEALHGREAFHPVSSFEDLAAMENSAENILAQEREQPRVDSTSSAASAHETHSRRESVGEEPHGAADLPGAVASTADSTGGSSGDSTGQDQVSTAKRSDREASVHQTGDSAVDGGAGHPSHPHASFARAASVESTPQWTSQRSSFSEAGMSRRASHVEEPKGGYDVILMAETVYSPACYQKLNHLIKKALRSPYGVVYLAAKKYYFGVGGGTRQFKAVLEEDGLMAGHLLAEFVDGVSNVREIWKFFYKTH</sequence>
<dbReference type="EMBL" id="DF237688">
    <property type="protein sequence ID" value="GAQ91179.1"/>
    <property type="molecule type" value="Genomic_DNA"/>
</dbReference>
<feature type="compositionally biased region" description="Low complexity" evidence="10">
    <location>
        <begin position="284"/>
        <end position="307"/>
    </location>
</feature>
<evidence type="ECO:0000256" key="9">
    <source>
        <dbReference type="ARBA" id="ARBA00038126"/>
    </source>
</evidence>
<keyword evidence="6" id="KW-0808">Transferase</keyword>
<dbReference type="GO" id="GO:0008276">
    <property type="term" value="F:protein methyltransferase activity"/>
    <property type="evidence" value="ECO:0000318"/>
    <property type="project" value="GO_Central"/>
</dbReference>
<evidence type="ECO:0000256" key="7">
    <source>
        <dbReference type="ARBA" id="ARBA00022691"/>
    </source>
</evidence>
<dbReference type="STRING" id="105231.A0A1Y1INW3"/>
<dbReference type="InterPro" id="IPR029063">
    <property type="entry name" value="SAM-dependent_MTases_sf"/>
</dbReference>
<name>A0A1Y1INW3_KLENI</name>
<keyword evidence="4" id="KW-0963">Cytoplasm</keyword>
<evidence type="ECO:0000313" key="11">
    <source>
        <dbReference type="EMBL" id="GAQ91179.1"/>
    </source>
</evidence>
<keyword evidence="7" id="KW-0949">S-adenosyl-L-methionine</keyword>
<evidence type="ECO:0000256" key="4">
    <source>
        <dbReference type="ARBA" id="ARBA00022490"/>
    </source>
</evidence>
<organism evidence="11 12">
    <name type="scientific">Klebsormidium nitens</name>
    <name type="common">Green alga</name>
    <name type="synonym">Ulothrix nitens</name>
    <dbReference type="NCBI Taxonomy" id="105231"/>
    <lineage>
        <taxon>Eukaryota</taxon>
        <taxon>Viridiplantae</taxon>
        <taxon>Streptophyta</taxon>
        <taxon>Klebsormidiophyceae</taxon>
        <taxon>Klebsormidiales</taxon>
        <taxon>Klebsormidiaceae</taxon>
        <taxon>Klebsormidium</taxon>
    </lineage>
</organism>
<keyword evidence="8" id="KW-0539">Nucleus</keyword>
<dbReference type="GO" id="GO:0018064">
    <property type="term" value="F:protein-L-histidine N-tele-methyltransferase activity"/>
    <property type="evidence" value="ECO:0007669"/>
    <property type="project" value="UniProtKB-EC"/>
</dbReference>
<evidence type="ECO:0000256" key="10">
    <source>
        <dbReference type="SAM" id="MobiDB-lite"/>
    </source>
</evidence>
<feature type="compositionally biased region" description="Polar residues" evidence="10">
    <location>
        <begin position="346"/>
        <end position="360"/>
    </location>
</feature>
<reference evidence="11 12" key="1">
    <citation type="journal article" date="2014" name="Nat. Commun.">
        <title>Klebsormidium flaccidum genome reveals primary factors for plant terrestrial adaptation.</title>
        <authorList>
            <person name="Hori K."/>
            <person name="Maruyama F."/>
            <person name="Fujisawa T."/>
            <person name="Togashi T."/>
            <person name="Yamamoto N."/>
            <person name="Seo M."/>
            <person name="Sato S."/>
            <person name="Yamada T."/>
            <person name="Mori H."/>
            <person name="Tajima N."/>
            <person name="Moriyama T."/>
            <person name="Ikeuchi M."/>
            <person name="Watanabe M."/>
            <person name="Wada H."/>
            <person name="Kobayashi K."/>
            <person name="Saito M."/>
            <person name="Masuda T."/>
            <person name="Sasaki-Sekimoto Y."/>
            <person name="Mashiguchi K."/>
            <person name="Awai K."/>
            <person name="Shimojima M."/>
            <person name="Masuda S."/>
            <person name="Iwai M."/>
            <person name="Nobusawa T."/>
            <person name="Narise T."/>
            <person name="Kondo S."/>
            <person name="Saito H."/>
            <person name="Sato R."/>
            <person name="Murakawa M."/>
            <person name="Ihara Y."/>
            <person name="Oshima-Yamada Y."/>
            <person name="Ohtaka K."/>
            <person name="Satoh M."/>
            <person name="Sonobe K."/>
            <person name="Ishii M."/>
            <person name="Ohtani R."/>
            <person name="Kanamori-Sato M."/>
            <person name="Honoki R."/>
            <person name="Miyazaki D."/>
            <person name="Mochizuki H."/>
            <person name="Umetsu J."/>
            <person name="Higashi K."/>
            <person name="Shibata D."/>
            <person name="Kamiya Y."/>
            <person name="Sato N."/>
            <person name="Nakamura Y."/>
            <person name="Tabata S."/>
            <person name="Ida S."/>
            <person name="Kurokawa K."/>
            <person name="Ohta H."/>
        </authorList>
    </citation>
    <scope>NUCLEOTIDE SEQUENCE [LARGE SCALE GENOMIC DNA]</scope>
    <source>
        <strain evidence="11 12">NIES-2285</strain>
    </source>
</reference>
<comment type="similarity">
    <text evidence="9">Belongs to the methyltransferase superfamily. METTL18 family.</text>
</comment>